<accession>A0A061A8X5</accession>
<dbReference type="STRING" id="35623.Aocu_02200"/>
<dbReference type="InterPro" id="IPR016181">
    <property type="entry name" value="Acyl_CoA_acyltransferase"/>
</dbReference>
<dbReference type="Pfam" id="PF13420">
    <property type="entry name" value="Acetyltransf_4"/>
    <property type="match status" value="1"/>
</dbReference>
<dbReference type="HOGENOM" id="CLU_2857363_0_0_14"/>
<proteinExistence type="predicted"/>
<reference evidence="2" key="1">
    <citation type="submission" date="2014-05" db="EMBL/GenBank/DDBJ databases">
        <authorList>
            <person name="Kube M."/>
        </authorList>
    </citation>
    <scope>NUCLEOTIDE SEQUENCE [LARGE SCALE GENOMIC DNA]</scope>
</reference>
<dbReference type="SUPFAM" id="SSF55729">
    <property type="entry name" value="Acyl-CoA N-acyltransferases (Nat)"/>
    <property type="match status" value="1"/>
</dbReference>
<dbReference type="InParanoid" id="A0A061A8X5"/>
<dbReference type="Gene3D" id="3.40.630.30">
    <property type="match status" value="1"/>
</dbReference>
<dbReference type="PATRIC" id="fig|35623.3.peg.220"/>
<dbReference type="Proteomes" id="UP000032434">
    <property type="component" value="Chromosome 1"/>
</dbReference>
<dbReference type="KEGG" id="aoc:Aocu_02200"/>
<dbReference type="GO" id="GO:0016740">
    <property type="term" value="F:transferase activity"/>
    <property type="evidence" value="ECO:0007669"/>
    <property type="project" value="UniProtKB-KW"/>
</dbReference>
<keyword evidence="1" id="KW-0808">Transferase</keyword>
<dbReference type="AlphaFoldDB" id="A0A061A8X5"/>
<name>A0A061A8X5_9MOLU</name>
<protein>
    <submittedName>
        <fullName evidence="1">Acetyltransferase, GNAT family</fullName>
    </submittedName>
</protein>
<gene>
    <name evidence="1" type="ORF">Aocu_02200</name>
</gene>
<sequence length="63" mass="7349">MNQVIDYAKNSGFIEMILLEVATTNLRAIKLYESFGFKSYGVAKNAVKLENRYIDWELMRLDL</sequence>
<evidence type="ECO:0000313" key="2">
    <source>
        <dbReference type="Proteomes" id="UP000032434"/>
    </source>
</evidence>
<dbReference type="EMBL" id="LK028559">
    <property type="protein sequence ID" value="CDR30293.1"/>
    <property type="molecule type" value="Genomic_DNA"/>
</dbReference>
<keyword evidence="2" id="KW-1185">Reference proteome</keyword>
<organism evidence="1 2">
    <name type="scientific">Acholeplasma oculi</name>
    <dbReference type="NCBI Taxonomy" id="35623"/>
    <lineage>
        <taxon>Bacteria</taxon>
        <taxon>Bacillati</taxon>
        <taxon>Mycoplasmatota</taxon>
        <taxon>Mollicutes</taxon>
        <taxon>Acholeplasmatales</taxon>
        <taxon>Acholeplasmataceae</taxon>
        <taxon>Acholeplasma</taxon>
    </lineage>
</organism>
<evidence type="ECO:0000313" key="1">
    <source>
        <dbReference type="EMBL" id="CDR30293.1"/>
    </source>
</evidence>